<comment type="caution">
    <text evidence="1">The sequence shown here is derived from an EMBL/GenBank/DDBJ whole genome shotgun (WGS) entry which is preliminary data.</text>
</comment>
<organism evidence="1 2">
    <name type="scientific">Cetraspora pellucida</name>
    <dbReference type="NCBI Taxonomy" id="1433469"/>
    <lineage>
        <taxon>Eukaryota</taxon>
        <taxon>Fungi</taxon>
        <taxon>Fungi incertae sedis</taxon>
        <taxon>Mucoromycota</taxon>
        <taxon>Glomeromycotina</taxon>
        <taxon>Glomeromycetes</taxon>
        <taxon>Diversisporales</taxon>
        <taxon>Gigasporaceae</taxon>
        <taxon>Cetraspora</taxon>
    </lineage>
</organism>
<evidence type="ECO:0000313" key="2">
    <source>
        <dbReference type="Proteomes" id="UP000789366"/>
    </source>
</evidence>
<dbReference type="Proteomes" id="UP000789366">
    <property type="component" value="Unassembled WGS sequence"/>
</dbReference>
<protein>
    <submittedName>
        <fullName evidence="1">16062_t:CDS:1</fullName>
    </submittedName>
</protein>
<accession>A0ACA9QH17</accession>
<sequence>MGDQQPPPRTPRTQTPDAVVSTYTLQQKQSIIASTAKIEEILKNKNNEIKTWKDNYNTLLQQLGAIAPTVEKAVKDALQNLKLDTDLQAIKDAINKIDNEDVKNLINSKTDEILQKFSDVQVPVPIDASDAEERLRRLIANEDNSSPS</sequence>
<gene>
    <name evidence="1" type="ORF">SPELUC_LOCUS14478</name>
</gene>
<keyword evidence="2" id="KW-1185">Reference proteome</keyword>
<dbReference type="EMBL" id="CAJVPW010042848">
    <property type="protein sequence ID" value="CAG8751025.1"/>
    <property type="molecule type" value="Genomic_DNA"/>
</dbReference>
<name>A0ACA9QH17_9GLOM</name>
<reference evidence="1" key="1">
    <citation type="submission" date="2021-06" db="EMBL/GenBank/DDBJ databases">
        <authorList>
            <person name="Kallberg Y."/>
            <person name="Tangrot J."/>
            <person name="Rosling A."/>
        </authorList>
    </citation>
    <scope>NUCLEOTIDE SEQUENCE</scope>
    <source>
        <strain evidence="1">28 12/20/2015</strain>
    </source>
</reference>
<evidence type="ECO:0000313" key="1">
    <source>
        <dbReference type="EMBL" id="CAG8751025.1"/>
    </source>
</evidence>
<proteinExistence type="predicted"/>